<sequence length="202" mass="23048">MIAFLHTSKNLVERFEKLVRKFDKDIEIKHFVNEALLKEALESGETDSNSFKKEVDEIRKHNPNLIVCTCSTYGELSEENGVLRIDEPIVRYIVENYGKVGLVYTANSTKTVSANLIIKLADELNKNVEIIYCDCSSYWSRFKSKDFVGYEKGIAEKIKSIVPKVDVVFLAQASMEGAKRYLDDIGIEVFSSPEFGIQEFLR</sequence>
<organism evidence="1 2">
    <name type="scientific">Tamlana crocina</name>
    <dbReference type="NCBI Taxonomy" id="393006"/>
    <lineage>
        <taxon>Bacteria</taxon>
        <taxon>Pseudomonadati</taxon>
        <taxon>Bacteroidota</taxon>
        <taxon>Flavobacteriia</taxon>
        <taxon>Flavobacteriales</taxon>
        <taxon>Flavobacteriaceae</taxon>
        <taxon>Tamlana</taxon>
    </lineage>
</organism>
<comment type="caution">
    <text evidence="1">The sequence shown here is derived from an EMBL/GenBank/DDBJ whole genome shotgun (WGS) entry which is preliminary data.</text>
</comment>
<dbReference type="Proteomes" id="UP000760545">
    <property type="component" value="Unassembled WGS sequence"/>
</dbReference>
<evidence type="ECO:0000313" key="2">
    <source>
        <dbReference type="Proteomes" id="UP000760545"/>
    </source>
</evidence>
<evidence type="ECO:0000313" key="1">
    <source>
        <dbReference type="EMBL" id="NJX15778.1"/>
    </source>
</evidence>
<evidence type="ECO:0008006" key="3">
    <source>
        <dbReference type="Google" id="ProtNLM"/>
    </source>
</evidence>
<dbReference type="RefSeq" id="WP_167918022.1">
    <property type="nucleotide sequence ID" value="NZ_JAAVJS010000012.1"/>
</dbReference>
<dbReference type="EMBL" id="JAAVJS010000012">
    <property type="protein sequence ID" value="NJX15778.1"/>
    <property type="molecule type" value="Genomic_DNA"/>
</dbReference>
<gene>
    <name evidence="1" type="ORF">HC176_09780</name>
</gene>
<name>A0ABX1DGK1_9FLAO</name>
<reference evidence="1 2" key="1">
    <citation type="submission" date="2020-03" db="EMBL/GenBank/DDBJ databases">
        <title>Tamlana sp. nov, isolated from XXX.</title>
        <authorList>
            <person name="Cao W.R."/>
        </authorList>
    </citation>
    <scope>NUCLEOTIDE SEQUENCE [LARGE SCALE GENOMIC DNA]</scope>
    <source>
        <strain evidence="1 2">HST1-43</strain>
    </source>
</reference>
<keyword evidence="2" id="KW-1185">Reference proteome</keyword>
<protein>
    <recommendedName>
        <fullName evidence="3">Asp/Glu/hydantoin racemase</fullName>
    </recommendedName>
</protein>
<proteinExistence type="predicted"/>
<accession>A0ABX1DGK1</accession>